<accession>A0A839N6F1</accession>
<name>A0A839N6F1_9MICO</name>
<organism evidence="1 2">
    <name type="scientific">Flexivirga oryzae</name>
    <dbReference type="NCBI Taxonomy" id="1794944"/>
    <lineage>
        <taxon>Bacteria</taxon>
        <taxon>Bacillati</taxon>
        <taxon>Actinomycetota</taxon>
        <taxon>Actinomycetes</taxon>
        <taxon>Micrococcales</taxon>
        <taxon>Dermacoccaceae</taxon>
        <taxon>Flexivirga</taxon>
    </lineage>
</organism>
<keyword evidence="2" id="KW-1185">Reference proteome</keyword>
<dbReference type="EMBL" id="JACHVQ010000001">
    <property type="protein sequence ID" value="MBB2890331.1"/>
    <property type="molecule type" value="Genomic_DNA"/>
</dbReference>
<reference evidence="1 2" key="1">
    <citation type="submission" date="2020-08" db="EMBL/GenBank/DDBJ databases">
        <title>Sequencing the genomes of 1000 actinobacteria strains.</title>
        <authorList>
            <person name="Klenk H.-P."/>
        </authorList>
    </citation>
    <scope>NUCLEOTIDE SEQUENCE [LARGE SCALE GENOMIC DNA]</scope>
    <source>
        <strain evidence="1 2">DSM 105369</strain>
    </source>
</reference>
<dbReference type="GO" id="GO:0016301">
    <property type="term" value="F:kinase activity"/>
    <property type="evidence" value="ECO:0007669"/>
    <property type="project" value="UniProtKB-KW"/>
</dbReference>
<sequence>MPGITISSAYGAGGGVVAPRVAERLGFAMLDRAISAQIAQDLQVSLDEAQEGERKLSFADRFFRNLAPLADTIAGGAAIAAADGAAAQEFRADANRIMCEALAKGAVILGRGGAAAMQSRTDVLRIRLYGAPEERIQAAVKFGVVGAEAAEENLPKVDAARAKYVQHLYGRDIDDPALYHLQLNTPRLELDQCVDIILAAYQAFTAAQQPTEHA</sequence>
<dbReference type="InterPro" id="IPR027417">
    <property type="entry name" value="P-loop_NTPase"/>
</dbReference>
<dbReference type="AlphaFoldDB" id="A0A839N6F1"/>
<evidence type="ECO:0000313" key="1">
    <source>
        <dbReference type="EMBL" id="MBB2890331.1"/>
    </source>
</evidence>
<dbReference type="RefSeq" id="WP_183318341.1">
    <property type="nucleotide sequence ID" value="NZ_JACHVQ010000001.1"/>
</dbReference>
<comment type="caution">
    <text evidence="1">The sequence shown here is derived from an EMBL/GenBank/DDBJ whole genome shotgun (WGS) entry which is preliminary data.</text>
</comment>
<dbReference type="Proteomes" id="UP000559182">
    <property type="component" value="Unassembled WGS sequence"/>
</dbReference>
<proteinExistence type="predicted"/>
<dbReference type="Pfam" id="PF13189">
    <property type="entry name" value="Cytidylate_kin2"/>
    <property type="match status" value="1"/>
</dbReference>
<dbReference type="EC" id="2.7.4.14" evidence="1"/>
<protein>
    <submittedName>
        <fullName evidence="1">Cytidylate kinase</fullName>
        <ecNumber evidence="1">2.7.4.14</ecNumber>
    </submittedName>
</protein>
<dbReference type="Gene3D" id="3.40.50.300">
    <property type="entry name" value="P-loop containing nucleotide triphosphate hydrolases"/>
    <property type="match status" value="1"/>
</dbReference>
<keyword evidence="1" id="KW-0418">Kinase</keyword>
<keyword evidence="1" id="KW-0808">Transferase</keyword>
<evidence type="ECO:0000313" key="2">
    <source>
        <dbReference type="Proteomes" id="UP000559182"/>
    </source>
</evidence>
<gene>
    <name evidence="1" type="ORF">FHU39_000315</name>
</gene>